<organism evidence="2 3">
    <name type="scientific">Actinomadura nitritigenes</name>
    <dbReference type="NCBI Taxonomy" id="134602"/>
    <lineage>
        <taxon>Bacteria</taxon>
        <taxon>Bacillati</taxon>
        <taxon>Actinomycetota</taxon>
        <taxon>Actinomycetes</taxon>
        <taxon>Streptosporangiales</taxon>
        <taxon>Thermomonosporaceae</taxon>
        <taxon>Actinomadura</taxon>
    </lineage>
</organism>
<dbReference type="RefSeq" id="WP_208272582.1">
    <property type="nucleotide sequence ID" value="NZ_BAAAGM010000075.1"/>
</dbReference>
<gene>
    <name evidence="2" type="ORF">J4557_42885</name>
</gene>
<evidence type="ECO:0000313" key="2">
    <source>
        <dbReference type="EMBL" id="MBO2444287.1"/>
    </source>
</evidence>
<evidence type="ECO:0000313" key="3">
    <source>
        <dbReference type="Proteomes" id="UP000666915"/>
    </source>
</evidence>
<name>A0ABS3RE24_9ACTN</name>
<sequence>MCVRVLHAVAAMLAAATLTSGCGVRPTGIISAGSMPVANGRSMTMTLYLVAGDKLMPVTRQGLAGHPMLPLVQLRIPVTAQESRRGLHTKVPHTEDVSGYLVQASRVLVASVTGIDIGPGGLKSGGDWSRVALGQLVCTAQAIPGVSRVASLVAGWRS</sequence>
<comment type="caution">
    <text evidence="2">The sequence shown here is derived from an EMBL/GenBank/DDBJ whole genome shotgun (WGS) entry which is preliminary data.</text>
</comment>
<keyword evidence="1" id="KW-0732">Signal</keyword>
<dbReference type="EMBL" id="JAGEOK010000044">
    <property type="protein sequence ID" value="MBO2444287.1"/>
    <property type="molecule type" value="Genomic_DNA"/>
</dbReference>
<keyword evidence="3" id="KW-1185">Reference proteome</keyword>
<evidence type="ECO:0000256" key="1">
    <source>
        <dbReference type="SAM" id="SignalP"/>
    </source>
</evidence>
<feature type="chain" id="PRO_5046346416" description="Lipoprotein" evidence="1">
    <location>
        <begin position="21"/>
        <end position="158"/>
    </location>
</feature>
<dbReference type="PROSITE" id="PS51257">
    <property type="entry name" value="PROKAR_LIPOPROTEIN"/>
    <property type="match status" value="1"/>
</dbReference>
<evidence type="ECO:0008006" key="4">
    <source>
        <dbReference type="Google" id="ProtNLM"/>
    </source>
</evidence>
<feature type="signal peptide" evidence="1">
    <location>
        <begin position="1"/>
        <end position="20"/>
    </location>
</feature>
<proteinExistence type="predicted"/>
<accession>A0ABS3RE24</accession>
<reference evidence="2 3" key="1">
    <citation type="submission" date="2021-03" db="EMBL/GenBank/DDBJ databases">
        <authorList>
            <person name="Kanchanasin P."/>
            <person name="Saeng-In P."/>
            <person name="Phongsopitanun W."/>
            <person name="Yuki M."/>
            <person name="Kudo T."/>
            <person name="Ohkuma M."/>
            <person name="Tanasupawat S."/>
        </authorList>
    </citation>
    <scope>NUCLEOTIDE SEQUENCE [LARGE SCALE GENOMIC DNA]</scope>
    <source>
        <strain evidence="2 3">L46</strain>
    </source>
</reference>
<protein>
    <recommendedName>
        <fullName evidence="4">Lipoprotein</fullName>
    </recommendedName>
</protein>
<dbReference type="Proteomes" id="UP000666915">
    <property type="component" value="Unassembled WGS sequence"/>
</dbReference>